<dbReference type="AlphaFoldDB" id="A0A915HRX6"/>
<dbReference type="WBParaSite" id="nRc.2.0.1.t04494-RA">
    <property type="protein sequence ID" value="nRc.2.0.1.t04494-RA"/>
    <property type="gene ID" value="nRc.2.0.1.g04494"/>
</dbReference>
<keyword evidence="1" id="KW-1185">Reference proteome</keyword>
<name>A0A915HRX6_ROMCU</name>
<evidence type="ECO:0000313" key="2">
    <source>
        <dbReference type="WBParaSite" id="nRc.2.0.1.t04494-RA"/>
    </source>
</evidence>
<accession>A0A915HRX6</accession>
<protein>
    <submittedName>
        <fullName evidence="2">Uncharacterized protein</fullName>
    </submittedName>
</protein>
<dbReference type="Proteomes" id="UP000887565">
    <property type="component" value="Unplaced"/>
</dbReference>
<evidence type="ECO:0000313" key="1">
    <source>
        <dbReference type="Proteomes" id="UP000887565"/>
    </source>
</evidence>
<organism evidence="1 2">
    <name type="scientific">Romanomermis culicivorax</name>
    <name type="common">Nematode worm</name>
    <dbReference type="NCBI Taxonomy" id="13658"/>
    <lineage>
        <taxon>Eukaryota</taxon>
        <taxon>Metazoa</taxon>
        <taxon>Ecdysozoa</taxon>
        <taxon>Nematoda</taxon>
        <taxon>Enoplea</taxon>
        <taxon>Dorylaimia</taxon>
        <taxon>Mermithida</taxon>
        <taxon>Mermithoidea</taxon>
        <taxon>Mermithidae</taxon>
        <taxon>Romanomermis</taxon>
    </lineage>
</organism>
<sequence length="126" mass="14857">MREIFNHFMRDEISALEKTFYEKKLIYPYRINKQRKIAFDNPEIRILALKICQVGMALFHVISPPNQMNSSHSHKKRMFLAALSKPIFQVFVQPAVPEILFNVRKYTCQNELRTDASLNWSRGNKA</sequence>
<reference evidence="2" key="1">
    <citation type="submission" date="2022-11" db="UniProtKB">
        <authorList>
            <consortium name="WormBaseParasite"/>
        </authorList>
    </citation>
    <scope>IDENTIFICATION</scope>
</reference>
<proteinExistence type="predicted"/>